<dbReference type="OrthoDB" id="2219495at2759"/>
<evidence type="ECO:0000259" key="7">
    <source>
        <dbReference type="Pfam" id="PF01266"/>
    </source>
</evidence>
<gene>
    <name evidence="8" type="ORF">CkaCkLH20_04222</name>
</gene>
<dbReference type="PANTHER" id="PTHR10961">
    <property type="entry name" value="PEROXISOMAL SARCOSINE OXIDASE"/>
    <property type="match status" value="1"/>
</dbReference>
<comment type="caution">
    <text evidence="8">The sequence shown here is derived from an EMBL/GenBank/DDBJ whole genome shotgun (WGS) entry which is preliminary data.</text>
</comment>
<organism evidence="8 9">
    <name type="scientific">Colletotrichum karsti</name>
    <dbReference type="NCBI Taxonomy" id="1095194"/>
    <lineage>
        <taxon>Eukaryota</taxon>
        <taxon>Fungi</taxon>
        <taxon>Dikarya</taxon>
        <taxon>Ascomycota</taxon>
        <taxon>Pezizomycotina</taxon>
        <taxon>Sordariomycetes</taxon>
        <taxon>Hypocreomycetidae</taxon>
        <taxon>Glomerellales</taxon>
        <taxon>Glomerellaceae</taxon>
        <taxon>Colletotrichum</taxon>
        <taxon>Colletotrichum boninense species complex</taxon>
    </lineage>
</organism>
<accession>A0A9P6I905</accession>
<name>A0A9P6I905_9PEZI</name>
<dbReference type="GO" id="GO:0008115">
    <property type="term" value="F:sarcosine oxidase activity"/>
    <property type="evidence" value="ECO:0007669"/>
    <property type="project" value="TreeGrafter"/>
</dbReference>
<proteinExistence type="inferred from homology"/>
<dbReference type="Gene3D" id="3.50.50.60">
    <property type="entry name" value="FAD/NAD(P)-binding domain"/>
    <property type="match status" value="1"/>
</dbReference>
<evidence type="ECO:0000313" key="9">
    <source>
        <dbReference type="Proteomes" id="UP000781932"/>
    </source>
</evidence>
<evidence type="ECO:0000256" key="2">
    <source>
        <dbReference type="ARBA" id="ARBA00010989"/>
    </source>
</evidence>
<feature type="domain" description="FAD dependent oxidoreductase" evidence="7">
    <location>
        <begin position="6"/>
        <end position="384"/>
    </location>
</feature>
<dbReference type="InterPro" id="IPR045170">
    <property type="entry name" value="MTOX"/>
</dbReference>
<evidence type="ECO:0000256" key="6">
    <source>
        <dbReference type="SAM" id="MobiDB-lite"/>
    </source>
</evidence>
<dbReference type="Gene3D" id="3.30.9.10">
    <property type="entry name" value="D-Amino Acid Oxidase, subunit A, domain 2"/>
    <property type="match status" value="1"/>
</dbReference>
<protein>
    <submittedName>
        <fullName evidence="8">Sarcosine oxidase</fullName>
    </submittedName>
</protein>
<keyword evidence="4" id="KW-0274">FAD</keyword>
<dbReference type="SUPFAM" id="SSF54373">
    <property type="entry name" value="FAD-linked reductases, C-terminal domain"/>
    <property type="match status" value="1"/>
</dbReference>
<dbReference type="GeneID" id="62160015"/>
<dbReference type="RefSeq" id="XP_038747645.1">
    <property type="nucleotide sequence ID" value="XM_038886941.1"/>
</dbReference>
<reference evidence="8" key="2">
    <citation type="submission" date="2020-11" db="EMBL/GenBank/DDBJ databases">
        <title>Whole genome sequencing of Colletotrichum sp.</title>
        <authorList>
            <person name="Li H."/>
        </authorList>
    </citation>
    <scope>NUCLEOTIDE SEQUENCE</scope>
    <source>
        <strain evidence="8">CkLH20</strain>
    </source>
</reference>
<comment type="cofactor">
    <cofactor evidence="1">
        <name>FAD</name>
        <dbReference type="ChEBI" id="CHEBI:57692"/>
    </cofactor>
</comment>
<comment type="similarity">
    <text evidence="2">Belongs to the MSOX/MTOX family.</text>
</comment>
<feature type="region of interest" description="Disordered" evidence="6">
    <location>
        <begin position="410"/>
        <end position="443"/>
    </location>
</feature>
<evidence type="ECO:0000256" key="5">
    <source>
        <dbReference type="ARBA" id="ARBA00023002"/>
    </source>
</evidence>
<dbReference type="Proteomes" id="UP000781932">
    <property type="component" value="Unassembled WGS sequence"/>
</dbReference>
<dbReference type="PANTHER" id="PTHR10961:SF45">
    <property type="entry name" value="FAD DEPENDENT OXIDOREDUCTASE DOMAIN-CONTAINING PROTEIN-RELATED"/>
    <property type="match status" value="1"/>
</dbReference>
<sequence length="443" mass="49513">MDKNSKICVIGAGLFGLSVARQLSLDGYRNIKVLDRHIPPVPDGSSNDISRVVRFDYADGDYHEIAYEAYQRWLNDPKYHGIFSRTHFILGGSPKPGEETWMDKTTAQLTKHNLPWSTLKDAKDARRIFPVLSGELAGPNFSAYHHNQAGWADAGKAITQLRDECIELGVSFICGRAGTVVGFETDSQRSITGVRTLAGPDSSVKADHFILTAGAWGSGLVPMYNSTLSTAQVVGYLPLTDEEMVKYKDLPLYINYSTGWFNFPPHEDTKTLKMAVHGWGYTRAPGDDDRKLTVNPSSPPLKSQERPNFVPSDGEDRLRQGLREMLPELASRPFDKVAMCWYTDTPTGDFIMDYHPDYKNLFIGGAGCGHAFKFFPVLGEYLARAVQRELPSHLADKWRFRKEYEGQSDAFVGDGSRGGPARRELTSKEREAFESRARTKAKL</sequence>
<dbReference type="InterPro" id="IPR036188">
    <property type="entry name" value="FAD/NAD-bd_sf"/>
</dbReference>
<keyword evidence="5" id="KW-0560">Oxidoreductase</keyword>
<dbReference type="GO" id="GO:0050660">
    <property type="term" value="F:flavin adenine dinucleotide binding"/>
    <property type="evidence" value="ECO:0007669"/>
    <property type="project" value="InterPro"/>
</dbReference>
<dbReference type="SUPFAM" id="SSF51905">
    <property type="entry name" value="FAD/NAD(P)-binding domain"/>
    <property type="match status" value="1"/>
</dbReference>
<keyword evidence="9" id="KW-1185">Reference proteome</keyword>
<dbReference type="GO" id="GO:0004657">
    <property type="term" value="F:proline dehydrogenase activity"/>
    <property type="evidence" value="ECO:0007669"/>
    <property type="project" value="TreeGrafter"/>
</dbReference>
<dbReference type="EMBL" id="JAATWM020000011">
    <property type="protein sequence ID" value="KAF9878184.1"/>
    <property type="molecule type" value="Genomic_DNA"/>
</dbReference>
<dbReference type="AlphaFoldDB" id="A0A9P6I905"/>
<evidence type="ECO:0000256" key="3">
    <source>
        <dbReference type="ARBA" id="ARBA00022630"/>
    </source>
</evidence>
<reference evidence="8" key="1">
    <citation type="submission" date="2020-03" db="EMBL/GenBank/DDBJ databases">
        <authorList>
            <person name="He L."/>
        </authorList>
    </citation>
    <scope>NUCLEOTIDE SEQUENCE</scope>
    <source>
        <strain evidence="8">CkLH20</strain>
    </source>
</reference>
<dbReference type="Pfam" id="PF01266">
    <property type="entry name" value="DAO"/>
    <property type="match status" value="1"/>
</dbReference>
<evidence type="ECO:0000256" key="1">
    <source>
        <dbReference type="ARBA" id="ARBA00001974"/>
    </source>
</evidence>
<feature type="region of interest" description="Disordered" evidence="6">
    <location>
        <begin position="287"/>
        <end position="314"/>
    </location>
</feature>
<dbReference type="InterPro" id="IPR006076">
    <property type="entry name" value="FAD-dep_OxRdtase"/>
</dbReference>
<feature type="compositionally biased region" description="Basic and acidic residues" evidence="6">
    <location>
        <begin position="421"/>
        <end position="437"/>
    </location>
</feature>
<dbReference type="GO" id="GO:0050031">
    <property type="term" value="F:L-pipecolate oxidase activity"/>
    <property type="evidence" value="ECO:0007669"/>
    <property type="project" value="TreeGrafter"/>
</dbReference>
<evidence type="ECO:0000313" key="8">
    <source>
        <dbReference type="EMBL" id="KAF9878184.1"/>
    </source>
</evidence>
<keyword evidence="3" id="KW-0285">Flavoprotein</keyword>
<evidence type="ECO:0000256" key="4">
    <source>
        <dbReference type="ARBA" id="ARBA00022827"/>
    </source>
</evidence>